<protein>
    <recommendedName>
        <fullName evidence="4">CoA transferase</fullName>
    </recommendedName>
</protein>
<evidence type="ECO:0000256" key="1">
    <source>
        <dbReference type="ARBA" id="ARBA00022679"/>
    </source>
</evidence>
<dbReference type="AlphaFoldDB" id="A0A7R7GR10"/>
<evidence type="ECO:0000313" key="3">
    <source>
        <dbReference type="Proteomes" id="UP000595446"/>
    </source>
</evidence>
<accession>A0A7R7GR10</accession>
<gene>
    <name evidence="2" type="ORF">MHEC_06420</name>
</gene>
<dbReference type="InterPro" id="IPR023606">
    <property type="entry name" value="CoA-Trfase_III_dom_1_sf"/>
</dbReference>
<dbReference type="InterPro" id="IPR050483">
    <property type="entry name" value="CoA-transferase_III_domain"/>
</dbReference>
<dbReference type="EMBL" id="AP024237">
    <property type="protein sequence ID" value="BCO34209.1"/>
    <property type="molecule type" value="Genomic_DNA"/>
</dbReference>
<dbReference type="SUPFAM" id="SSF89796">
    <property type="entry name" value="CoA-transferase family III (CaiB/BaiF)"/>
    <property type="match status" value="1"/>
</dbReference>
<evidence type="ECO:0000313" key="2">
    <source>
        <dbReference type="EMBL" id="BCO34209.1"/>
    </source>
</evidence>
<name>A0A7R7GR10_9MYCO</name>
<dbReference type="InterPro" id="IPR003673">
    <property type="entry name" value="CoA-Trfase_fam_III"/>
</dbReference>
<dbReference type="Pfam" id="PF02515">
    <property type="entry name" value="CoA_transf_3"/>
    <property type="match status" value="1"/>
</dbReference>
<proteinExistence type="predicted"/>
<sequence length="78" mass="8434">MHGVFANPQVVHRGIRTTVEHPLSGSPDLVRNPIALSATPIERYCAPPLLGEHTAEVLREWLGLTGDEVTELAARGVI</sequence>
<dbReference type="Gene3D" id="3.40.50.10540">
    <property type="entry name" value="Crotonobetainyl-coa:carnitine coa-transferase, domain 1"/>
    <property type="match status" value="1"/>
</dbReference>
<dbReference type="GO" id="GO:0008410">
    <property type="term" value="F:CoA-transferase activity"/>
    <property type="evidence" value="ECO:0007669"/>
    <property type="project" value="TreeGrafter"/>
</dbReference>
<dbReference type="PANTHER" id="PTHR48207">
    <property type="entry name" value="SUCCINATE--HYDROXYMETHYLGLUTARATE COA-TRANSFERASE"/>
    <property type="match status" value="1"/>
</dbReference>
<keyword evidence="1" id="KW-0808">Transferase</keyword>
<dbReference type="PANTHER" id="PTHR48207:SF3">
    <property type="entry name" value="SUCCINATE--HYDROXYMETHYLGLUTARATE COA-TRANSFERASE"/>
    <property type="match status" value="1"/>
</dbReference>
<evidence type="ECO:0008006" key="4">
    <source>
        <dbReference type="Google" id="ProtNLM"/>
    </source>
</evidence>
<keyword evidence="3" id="KW-1185">Reference proteome</keyword>
<reference evidence="2 3" key="1">
    <citation type="submission" date="2020-12" db="EMBL/GenBank/DDBJ databases">
        <title>Complete genome sequence of Mycobacterium heckeshornense JCM 15655T, closely related to a pathogenic non-tuberculous mycobacterial species Mycobacterium xenopi.</title>
        <authorList>
            <person name="Yoshida M."/>
            <person name="Fukano H."/>
            <person name="Asakura T."/>
            <person name="Suzuki M."/>
            <person name="Hoshino Y."/>
        </authorList>
    </citation>
    <scope>NUCLEOTIDE SEQUENCE [LARGE SCALE GENOMIC DNA]</scope>
    <source>
        <strain evidence="2 3">JCM 15655</strain>
    </source>
</reference>
<organism evidence="2 3">
    <name type="scientific">Mycobacterium heckeshornense</name>
    <dbReference type="NCBI Taxonomy" id="110505"/>
    <lineage>
        <taxon>Bacteria</taxon>
        <taxon>Bacillati</taxon>
        <taxon>Actinomycetota</taxon>
        <taxon>Actinomycetes</taxon>
        <taxon>Mycobacteriales</taxon>
        <taxon>Mycobacteriaceae</taxon>
        <taxon>Mycobacterium</taxon>
    </lineage>
</organism>
<dbReference type="Proteomes" id="UP000595446">
    <property type="component" value="Chromosome"/>
</dbReference>